<accession>A0A9Q9PBE7</accession>
<evidence type="ECO:0000313" key="3">
    <source>
        <dbReference type="EMBL" id="UYC82775.1"/>
    </source>
</evidence>
<dbReference type="EMBL" id="CP106880">
    <property type="protein sequence ID" value="UYC82775.1"/>
    <property type="molecule type" value="Genomic_DNA"/>
</dbReference>
<name>A0A9Q9PBE7_9MICO</name>
<dbReference type="RefSeq" id="WP_146247044.1">
    <property type="nucleotide sequence ID" value="NZ_CP106880.1"/>
</dbReference>
<proteinExistence type="predicted"/>
<feature type="domain" description="SMODS-associated and fused to various effectors" evidence="2">
    <location>
        <begin position="201"/>
        <end position="386"/>
    </location>
</feature>
<sequence>MTDDDVAAPMRRVRPTPLAEREIWAKSAGRCNFCAKYLFAEEFDYKPIAVGQIAHQVGATDGPKSPRGQAPLTADERSEPSNLMLLCQPHHQMIDGDPDRFPVDWLQQTKHDFETRVREATNFASLEPSAAVVLTAPIRGNDVSITREQISEALQFESLRFAGEHYRDSTLEVRLQLPESREESWNAGQMTIHHRLERLQSMVDDVGAESVSLFALGPIPFLVDLGASVGNKYPVNVFEPHSVGSRTRWRWPVEPGEPNEFAIDVPSPDQSATELVVSVSLTAAVQLDRVPGPVAALPRASLRIDGEPRVGAINSQETLRNFVRAWRTLLQRVEDAFPSATRVHLVAAVGCAAAIELGRWRMRDAHPEFVVYQLLEDHTYQEAITIR</sequence>
<dbReference type="NCBIfam" id="NF033611">
    <property type="entry name" value="SAVED"/>
    <property type="match status" value="1"/>
</dbReference>
<dbReference type="Proteomes" id="UP001062223">
    <property type="component" value="Plasmid unnamed"/>
</dbReference>
<dbReference type="InterPro" id="IPR040836">
    <property type="entry name" value="SAVED"/>
</dbReference>
<dbReference type="AlphaFoldDB" id="A0A9Q9PBE7"/>
<feature type="region of interest" description="Disordered" evidence="1">
    <location>
        <begin position="58"/>
        <end position="78"/>
    </location>
</feature>
<geneLocation type="plasmid" evidence="3 4">
    <name>unnamed</name>
</geneLocation>
<evidence type="ECO:0000259" key="2">
    <source>
        <dbReference type="Pfam" id="PF18145"/>
    </source>
</evidence>
<evidence type="ECO:0000313" key="4">
    <source>
        <dbReference type="Proteomes" id="UP001062223"/>
    </source>
</evidence>
<gene>
    <name evidence="3" type="ORF">OE229_17750</name>
</gene>
<dbReference type="Pfam" id="PF18145">
    <property type="entry name" value="SAVED"/>
    <property type="match status" value="1"/>
</dbReference>
<organism evidence="3 4">
    <name type="scientific">Curtobacterium poinsettiae</name>
    <dbReference type="NCBI Taxonomy" id="159612"/>
    <lineage>
        <taxon>Bacteria</taxon>
        <taxon>Bacillati</taxon>
        <taxon>Actinomycetota</taxon>
        <taxon>Actinomycetes</taxon>
        <taxon>Micrococcales</taxon>
        <taxon>Microbacteriaceae</taxon>
        <taxon>Curtobacterium</taxon>
    </lineage>
</organism>
<evidence type="ECO:0000256" key="1">
    <source>
        <dbReference type="SAM" id="MobiDB-lite"/>
    </source>
</evidence>
<dbReference type="KEGG" id="cpoi:OE229_17750"/>
<reference evidence="3" key="1">
    <citation type="submission" date="2022-09" db="EMBL/GenBank/DDBJ databases">
        <title>Taxonomy of Curtobacterium flaccumfaciens.</title>
        <authorList>
            <person name="Osdaghi E."/>
            <person name="Taghavi S.M."/>
            <person name="Hamidizade M."/>
            <person name="Abachi H."/>
            <person name="Fazliarab A."/>
            <person name="Baeyen S."/>
            <person name="Portier P."/>
            <person name="Van Vaerenbergh J."/>
            <person name="Jacques M.-A."/>
        </authorList>
    </citation>
    <scope>NUCLEOTIDE SEQUENCE</scope>
    <source>
        <strain evidence="3">AGQB46</strain>
        <plasmid evidence="3">unnamed</plasmid>
    </source>
</reference>
<keyword evidence="3" id="KW-0614">Plasmid</keyword>
<protein>
    <submittedName>
        <fullName evidence="3">SAVED domain-containing protein</fullName>
    </submittedName>
</protein>